<comment type="caution">
    <text evidence="2">The sequence shown here is derived from an EMBL/GenBank/DDBJ whole genome shotgun (WGS) entry which is preliminary data.</text>
</comment>
<evidence type="ECO:0000313" key="3">
    <source>
        <dbReference type="Proteomes" id="UP001596391"/>
    </source>
</evidence>
<dbReference type="RefSeq" id="WP_390236423.1">
    <property type="nucleotide sequence ID" value="NZ_JBHSWI010000001.1"/>
</dbReference>
<name>A0ABW1Z6M4_9BACT</name>
<dbReference type="InterPro" id="IPR036683">
    <property type="entry name" value="CO_DH_flav_C_dom_sf"/>
</dbReference>
<dbReference type="InterPro" id="IPR005107">
    <property type="entry name" value="CO_DH_flav_C"/>
</dbReference>
<dbReference type="PANTHER" id="PTHR42659:SF9">
    <property type="entry name" value="XANTHINE DEHYDROGENASE FAD-BINDING SUBUNIT XDHB-RELATED"/>
    <property type="match status" value="1"/>
</dbReference>
<protein>
    <recommendedName>
        <fullName evidence="1">CO dehydrogenase flavoprotein C-terminal domain-containing protein</fullName>
    </recommendedName>
</protein>
<evidence type="ECO:0000313" key="2">
    <source>
        <dbReference type="EMBL" id="MFC6645235.1"/>
    </source>
</evidence>
<dbReference type="SMART" id="SM01092">
    <property type="entry name" value="CO_deh_flav_C"/>
    <property type="match status" value="1"/>
</dbReference>
<keyword evidence="3" id="KW-1185">Reference proteome</keyword>
<sequence>MTIPAQQDSHRPYIRKVGTRNALAISKIALAGLASVENNILQEIRLGAASLADRPIRCTAAESALAGASLAPDQLEETVRIGRAALALEAKPIDDIRSTARYRSTVAENLLEEFIRSLAV</sequence>
<dbReference type="Pfam" id="PF03450">
    <property type="entry name" value="CO_deh_flav_C"/>
    <property type="match status" value="1"/>
</dbReference>
<dbReference type="EMBL" id="JBHSWI010000001">
    <property type="protein sequence ID" value="MFC6645235.1"/>
    <property type="molecule type" value="Genomic_DNA"/>
</dbReference>
<evidence type="ECO:0000259" key="1">
    <source>
        <dbReference type="SMART" id="SM01092"/>
    </source>
</evidence>
<organism evidence="2 3">
    <name type="scientific">Granulicella cerasi</name>
    <dbReference type="NCBI Taxonomy" id="741063"/>
    <lineage>
        <taxon>Bacteria</taxon>
        <taxon>Pseudomonadati</taxon>
        <taxon>Acidobacteriota</taxon>
        <taxon>Terriglobia</taxon>
        <taxon>Terriglobales</taxon>
        <taxon>Acidobacteriaceae</taxon>
        <taxon>Granulicella</taxon>
    </lineage>
</organism>
<gene>
    <name evidence="2" type="ORF">ACFQBQ_06455</name>
</gene>
<accession>A0ABW1Z6M4</accession>
<dbReference type="Gene3D" id="3.30.390.50">
    <property type="entry name" value="CO dehydrogenase flavoprotein, C-terminal domain"/>
    <property type="match status" value="1"/>
</dbReference>
<feature type="domain" description="CO dehydrogenase flavoprotein C-terminal" evidence="1">
    <location>
        <begin position="13"/>
        <end position="118"/>
    </location>
</feature>
<dbReference type="PANTHER" id="PTHR42659">
    <property type="entry name" value="XANTHINE DEHYDROGENASE SUBUNIT C-RELATED"/>
    <property type="match status" value="1"/>
</dbReference>
<dbReference type="Proteomes" id="UP001596391">
    <property type="component" value="Unassembled WGS sequence"/>
</dbReference>
<dbReference type="InterPro" id="IPR051312">
    <property type="entry name" value="Diverse_Substr_Oxidored"/>
</dbReference>
<dbReference type="SUPFAM" id="SSF55447">
    <property type="entry name" value="CO dehydrogenase flavoprotein C-terminal domain-like"/>
    <property type="match status" value="1"/>
</dbReference>
<proteinExistence type="predicted"/>
<reference evidence="3" key="1">
    <citation type="journal article" date="2019" name="Int. J. Syst. Evol. Microbiol.">
        <title>The Global Catalogue of Microorganisms (GCM) 10K type strain sequencing project: providing services to taxonomists for standard genome sequencing and annotation.</title>
        <authorList>
            <consortium name="The Broad Institute Genomics Platform"/>
            <consortium name="The Broad Institute Genome Sequencing Center for Infectious Disease"/>
            <person name="Wu L."/>
            <person name="Ma J."/>
        </authorList>
    </citation>
    <scope>NUCLEOTIDE SEQUENCE [LARGE SCALE GENOMIC DNA]</scope>
    <source>
        <strain evidence="3">CGMCC 1.16026</strain>
    </source>
</reference>